<evidence type="ECO:0000313" key="6">
    <source>
        <dbReference type="EMBL" id="TVY40597.1"/>
    </source>
</evidence>
<evidence type="ECO:0000256" key="4">
    <source>
        <dbReference type="ARBA" id="ARBA00023002"/>
    </source>
</evidence>
<dbReference type="PROSITE" id="PS51387">
    <property type="entry name" value="FAD_PCMH"/>
    <property type="match status" value="1"/>
</dbReference>
<evidence type="ECO:0000256" key="2">
    <source>
        <dbReference type="ARBA" id="ARBA00022630"/>
    </source>
</evidence>
<dbReference type="InterPro" id="IPR006094">
    <property type="entry name" value="Oxid_FAD_bind_N"/>
</dbReference>
<accession>A0A8H8RU28</accession>
<keyword evidence="3" id="KW-0274">FAD</keyword>
<reference evidence="6 7" key="1">
    <citation type="submission" date="2018-05" db="EMBL/GenBank/DDBJ databases">
        <title>Genome sequencing and assembly of the regulated plant pathogen Lachnellula willkommii and related sister species for the development of diagnostic species identification markers.</title>
        <authorList>
            <person name="Giroux E."/>
            <person name="Bilodeau G."/>
        </authorList>
    </citation>
    <scope>NUCLEOTIDE SEQUENCE [LARGE SCALE GENOMIC DNA]</scope>
    <source>
        <strain evidence="6 7">CBS 160.35</strain>
    </source>
</reference>
<comment type="similarity">
    <text evidence="1">Belongs to the oxygen-dependent FAD-linked oxidoreductase family.</text>
</comment>
<name>A0A8H8RU28_9HELO</name>
<dbReference type="GO" id="GO:0016491">
    <property type="term" value="F:oxidoreductase activity"/>
    <property type="evidence" value="ECO:0007669"/>
    <property type="project" value="UniProtKB-KW"/>
</dbReference>
<keyword evidence="2" id="KW-0285">Flavoprotein</keyword>
<dbReference type="InterPro" id="IPR016167">
    <property type="entry name" value="FAD-bd_PCMH_sub1"/>
</dbReference>
<evidence type="ECO:0000259" key="5">
    <source>
        <dbReference type="PROSITE" id="PS51387"/>
    </source>
</evidence>
<evidence type="ECO:0000256" key="1">
    <source>
        <dbReference type="ARBA" id="ARBA00005466"/>
    </source>
</evidence>
<dbReference type="InterPro" id="IPR036318">
    <property type="entry name" value="FAD-bd_PCMH-like_sf"/>
</dbReference>
<dbReference type="Gene3D" id="3.30.43.10">
    <property type="entry name" value="Uridine Diphospho-n-acetylenolpyruvylglucosamine Reductase, domain 2"/>
    <property type="match status" value="1"/>
</dbReference>
<comment type="caution">
    <text evidence="6">The sequence shown here is derived from an EMBL/GenBank/DDBJ whole genome shotgun (WGS) entry which is preliminary data.</text>
</comment>
<feature type="domain" description="FAD-binding PCMH-type" evidence="5">
    <location>
        <begin position="63"/>
        <end position="236"/>
    </location>
</feature>
<organism evidence="6 7">
    <name type="scientific">Lachnellula occidentalis</name>
    <dbReference type="NCBI Taxonomy" id="215460"/>
    <lineage>
        <taxon>Eukaryota</taxon>
        <taxon>Fungi</taxon>
        <taxon>Dikarya</taxon>
        <taxon>Ascomycota</taxon>
        <taxon>Pezizomycotina</taxon>
        <taxon>Leotiomycetes</taxon>
        <taxon>Helotiales</taxon>
        <taxon>Lachnaceae</taxon>
        <taxon>Lachnellula</taxon>
    </lineage>
</organism>
<evidence type="ECO:0000256" key="3">
    <source>
        <dbReference type="ARBA" id="ARBA00022827"/>
    </source>
</evidence>
<dbReference type="InterPro" id="IPR016166">
    <property type="entry name" value="FAD-bd_PCMH"/>
</dbReference>
<gene>
    <name evidence="6" type="primary">HDNO_1</name>
    <name evidence="6" type="ORF">LOCC1_G006845</name>
</gene>
<dbReference type="SUPFAM" id="SSF56176">
    <property type="entry name" value="FAD-binding/transporter-associated domain-like"/>
    <property type="match status" value="1"/>
</dbReference>
<dbReference type="Proteomes" id="UP000443090">
    <property type="component" value="Unassembled WGS sequence"/>
</dbReference>
<protein>
    <submittedName>
        <fullName evidence="6">6-hydroxy-D-nicotine oxidase</fullName>
    </submittedName>
</protein>
<keyword evidence="4" id="KW-0560">Oxidoreductase</keyword>
<dbReference type="GO" id="GO:0071949">
    <property type="term" value="F:FAD binding"/>
    <property type="evidence" value="ECO:0007669"/>
    <property type="project" value="InterPro"/>
</dbReference>
<sequence length="426" mass="45142">MHYSTLIQGLLGHNIFQMTANLSIASPQAKTDVLVCLVAGSVPYATRDSPNWTALSTSFNLRLQYNPAVITIPETENQVSKSITCAAAAGLNVQPKGGGHSYASHSTGGQHGSLIIDMEKFSEISVNQTTFIAKIGAGQRLGNVAEALYEQGRRALPHGTCPGAGVAGHALHGGYGYASRKWGLALDHIIALDVVLANGSLVHTTNSTYADVFWAMKGAGESFGVATYLYFQTMQAPDSVVYFVSDLAAQMHSTSTSDAVDILARGFELLQEFSLTSPLLTPNITFGIHVDSDGTFFLHGWCMDCNAAVFASTVLPEMVAGYPGHVDSVTGLSWIQALTELADPGPLEQPLGSRYTFHDTFHVKSLATNDDISLSTVVIKAYFAEVLANQGKGPFFSIINIYGGPGSAINTISANSSHTQAVALFG</sequence>
<dbReference type="PANTHER" id="PTHR42973">
    <property type="entry name" value="BINDING OXIDOREDUCTASE, PUTATIVE (AFU_ORTHOLOGUE AFUA_1G17690)-RELATED"/>
    <property type="match status" value="1"/>
</dbReference>
<dbReference type="InterPro" id="IPR016169">
    <property type="entry name" value="FAD-bd_PCMH_sub2"/>
</dbReference>
<evidence type="ECO:0000313" key="7">
    <source>
        <dbReference type="Proteomes" id="UP000443090"/>
    </source>
</evidence>
<dbReference type="Pfam" id="PF01565">
    <property type="entry name" value="FAD_binding_4"/>
    <property type="match status" value="1"/>
</dbReference>
<dbReference type="Gene3D" id="3.30.465.10">
    <property type="match status" value="1"/>
</dbReference>
<dbReference type="Gene3D" id="3.40.462.20">
    <property type="match status" value="1"/>
</dbReference>
<dbReference type="EMBL" id="QGMI01000445">
    <property type="protein sequence ID" value="TVY40597.1"/>
    <property type="molecule type" value="Genomic_DNA"/>
</dbReference>
<dbReference type="PANTHER" id="PTHR42973:SF15">
    <property type="entry name" value="FAD-BINDING PCMH-TYPE DOMAIN-CONTAINING PROTEIN"/>
    <property type="match status" value="1"/>
</dbReference>
<keyword evidence="7" id="KW-1185">Reference proteome</keyword>
<dbReference type="InterPro" id="IPR050416">
    <property type="entry name" value="FAD-linked_Oxidoreductase"/>
</dbReference>
<proteinExistence type="inferred from homology"/>
<dbReference type="OrthoDB" id="407275at2759"/>
<dbReference type="AlphaFoldDB" id="A0A8H8RU28"/>